<accession>A0A212AQS8</accession>
<dbReference type="AlphaFoldDB" id="A0A212AQS8"/>
<dbReference type="Proteomes" id="UP000214673">
    <property type="component" value="Unassembled WGS sequence"/>
</dbReference>
<evidence type="ECO:0000313" key="1">
    <source>
        <dbReference type="EMBL" id="OWJ73908.1"/>
    </source>
</evidence>
<comment type="caution">
    <text evidence="2">The sequence shown here is derived from an EMBL/GenBank/DDBJ whole genome shotgun (WGS) entry which is preliminary data.</text>
</comment>
<name>A0A212AQS8_9RHOB</name>
<dbReference type="EMBL" id="NIPX01000015">
    <property type="protein sequence ID" value="OWJ83795.1"/>
    <property type="molecule type" value="Genomic_DNA"/>
</dbReference>
<reference evidence="3 4" key="1">
    <citation type="submission" date="2016-11" db="EMBL/GenBank/DDBJ databases">
        <title>Comparison of Traditional DNA-DNA Hybridization with In Silico Genomic Analysis.</title>
        <authorList>
            <person name="Nicholson A.C."/>
            <person name="Sammons S."/>
            <person name="Humrighouse B.W."/>
            <person name="Graziano J."/>
            <person name="Lasker B."/>
            <person name="Whitney A.M."/>
            <person name="Mcquiston J.R."/>
        </authorList>
    </citation>
    <scope>NUCLEOTIDE SEQUENCE [LARGE SCALE GENOMIC DNA]</scope>
    <source>
        <strain evidence="1 4">H1892</strain>
        <strain evidence="2 3">H2381</strain>
    </source>
</reference>
<keyword evidence="4" id="KW-1185">Reference proteome</keyword>
<proteinExistence type="predicted"/>
<organism evidence="2 3">
    <name type="scientific">Haematobacter missouriensis</name>
    <dbReference type="NCBI Taxonomy" id="366616"/>
    <lineage>
        <taxon>Bacteria</taxon>
        <taxon>Pseudomonadati</taxon>
        <taxon>Pseudomonadota</taxon>
        <taxon>Alphaproteobacteria</taxon>
        <taxon>Rhodobacterales</taxon>
        <taxon>Paracoccaceae</taxon>
        <taxon>Haematobacter</taxon>
    </lineage>
</organism>
<sequence length="76" mass="8606">MCGVVLKKFIKAEAEGIRYFQSIIDVGGRALPFRRPLHHLFHLLIRHRCLLANLLEGDPGHIKGCPKGLVKQDRHA</sequence>
<evidence type="ECO:0000313" key="4">
    <source>
        <dbReference type="Proteomes" id="UP000214673"/>
    </source>
</evidence>
<gene>
    <name evidence="2" type="ORF">CDV52_09810</name>
    <name evidence="1" type="ORF">CDV53_14355</name>
</gene>
<dbReference type="EMBL" id="NIPV01000086">
    <property type="protein sequence ID" value="OWJ73908.1"/>
    <property type="molecule type" value="Genomic_DNA"/>
</dbReference>
<evidence type="ECO:0000313" key="3">
    <source>
        <dbReference type="Proteomes" id="UP000196640"/>
    </source>
</evidence>
<evidence type="ECO:0000313" key="2">
    <source>
        <dbReference type="EMBL" id="OWJ83795.1"/>
    </source>
</evidence>
<protein>
    <submittedName>
        <fullName evidence="2">Uncharacterized protein</fullName>
    </submittedName>
</protein>
<dbReference type="Proteomes" id="UP000196640">
    <property type="component" value="Unassembled WGS sequence"/>
</dbReference>